<dbReference type="InterPro" id="IPR042099">
    <property type="entry name" value="ANL_N_sf"/>
</dbReference>
<organism evidence="3 4">
    <name type="scientific">Serendipita vermifera MAFF 305830</name>
    <dbReference type="NCBI Taxonomy" id="933852"/>
    <lineage>
        <taxon>Eukaryota</taxon>
        <taxon>Fungi</taxon>
        <taxon>Dikarya</taxon>
        <taxon>Basidiomycota</taxon>
        <taxon>Agaricomycotina</taxon>
        <taxon>Agaricomycetes</taxon>
        <taxon>Sebacinales</taxon>
        <taxon>Serendipitaceae</taxon>
        <taxon>Serendipita</taxon>
    </lineage>
</organism>
<reference evidence="3 4" key="1">
    <citation type="submission" date="2014-04" db="EMBL/GenBank/DDBJ databases">
        <authorList>
            <consortium name="DOE Joint Genome Institute"/>
            <person name="Kuo A."/>
            <person name="Zuccaro A."/>
            <person name="Kohler A."/>
            <person name="Nagy L.G."/>
            <person name="Floudas D."/>
            <person name="Copeland A."/>
            <person name="Barry K.W."/>
            <person name="Cichocki N."/>
            <person name="Veneault-Fourrey C."/>
            <person name="LaButti K."/>
            <person name="Lindquist E.A."/>
            <person name="Lipzen A."/>
            <person name="Lundell T."/>
            <person name="Morin E."/>
            <person name="Murat C."/>
            <person name="Sun H."/>
            <person name="Tunlid A."/>
            <person name="Henrissat B."/>
            <person name="Grigoriev I.V."/>
            <person name="Hibbett D.S."/>
            <person name="Martin F."/>
            <person name="Nordberg H.P."/>
            <person name="Cantor M.N."/>
            <person name="Hua S.X."/>
        </authorList>
    </citation>
    <scope>NUCLEOTIDE SEQUENCE [LARGE SCALE GENOMIC DNA]</scope>
    <source>
        <strain evidence="3 4">MAFF 305830</strain>
    </source>
</reference>
<dbReference type="PANTHER" id="PTHR43272:SF11">
    <property type="entry name" value="AMP-DEPENDENT SYNTHETASE_LIGASE DOMAIN-CONTAINING PROTEIN"/>
    <property type="match status" value="1"/>
</dbReference>
<evidence type="ECO:0000313" key="3">
    <source>
        <dbReference type="EMBL" id="KIM28964.1"/>
    </source>
</evidence>
<protein>
    <recommendedName>
        <fullName evidence="2">AMP-dependent synthetase/ligase domain-containing protein</fullName>
    </recommendedName>
</protein>
<dbReference type="GO" id="GO:0016020">
    <property type="term" value="C:membrane"/>
    <property type="evidence" value="ECO:0007669"/>
    <property type="project" value="TreeGrafter"/>
</dbReference>
<name>A0A0C3BA09_SERVB</name>
<dbReference type="Gene3D" id="3.40.50.12780">
    <property type="entry name" value="N-terminal domain of ligase-like"/>
    <property type="match status" value="1"/>
</dbReference>
<feature type="domain" description="AMP-dependent synthetase/ligase" evidence="2">
    <location>
        <begin position="95"/>
        <end position="521"/>
    </location>
</feature>
<dbReference type="OrthoDB" id="1700726at2759"/>
<gene>
    <name evidence="3" type="ORF">M408DRAFT_329011</name>
</gene>
<dbReference type="HOGENOM" id="CLU_502652_0_0_1"/>
<sequence>MISLTDEYTVALGVTAIATYVVSRFLIPPSLVHPLLLGRQAHVAQVRKEGESAVYTNYGAANSSLPIAPGRGVTTQVSLLKLDSANAHVERWLWDRKISNAQLSAKAATVGAALCTIAGLVPKASRVLLLLDDGFEWLVADLALASHCIPSVTISSATLLHATIDSHPPDAIIVQAPFLEQLLEVLEESDHPHTHSTTLIVVGDRTGEVKKHAGKVRTKIVTWEDVETFKAEGVTSTPPIAGDISSAHFYANENGVLRGAQFTHQNVVAGTTATINIFPTSQPWSESDSVVSAHSLSTPYGRSILYAALYTGSHFTTLPSSCTLSHGANAPTVGEIVRAASHEGRPAPTLMFLTSKHLSLLTTSILNFAKKSFLFRLAWQHKHSGILQGYLVRDGLWDRWVFMAARKQAVGNGIDKLRAVCIGGEPSDAAAIVPARIALSVPIVAAYPSPLSTGPVFASHPLDLQVLDPGSGSGEADSSPSKTHTGAPTCNIEIKLLHIAEEAVNGGADPEGELCIRGPGVGDPVPMGVQLEDGWIDAGVNARVRANGTFVIGKQRTRLDGSSHDFTLI</sequence>
<evidence type="ECO:0000256" key="1">
    <source>
        <dbReference type="SAM" id="MobiDB-lite"/>
    </source>
</evidence>
<dbReference type="EMBL" id="KN824290">
    <property type="protein sequence ID" value="KIM28964.1"/>
    <property type="molecule type" value="Genomic_DNA"/>
</dbReference>
<keyword evidence="4" id="KW-1185">Reference proteome</keyword>
<reference evidence="4" key="2">
    <citation type="submission" date="2015-01" db="EMBL/GenBank/DDBJ databases">
        <title>Evolutionary Origins and Diversification of the Mycorrhizal Mutualists.</title>
        <authorList>
            <consortium name="DOE Joint Genome Institute"/>
            <consortium name="Mycorrhizal Genomics Consortium"/>
            <person name="Kohler A."/>
            <person name="Kuo A."/>
            <person name="Nagy L.G."/>
            <person name="Floudas D."/>
            <person name="Copeland A."/>
            <person name="Barry K.W."/>
            <person name="Cichocki N."/>
            <person name="Veneault-Fourrey C."/>
            <person name="LaButti K."/>
            <person name="Lindquist E.A."/>
            <person name="Lipzen A."/>
            <person name="Lundell T."/>
            <person name="Morin E."/>
            <person name="Murat C."/>
            <person name="Riley R."/>
            <person name="Ohm R."/>
            <person name="Sun H."/>
            <person name="Tunlid A."/>
            <person name="Henrissat B."/>
            <person name="Grigoriev I.V."/>
            <person name="Hibbett D.S."/>
            <person name="Martin F."/>
        </authorList>
    </citation>
    <scope>NUCLEOTIDE SEQUENCE [LARGE SCALE GENOMIC DNA]</scope>
    <source>
        <strain evidence="4">MAFF 305830</strain>
    </source>
</reference>
<evidence type="ECO:0000313" key="4">
    <source>
        <dbReference type="Proteomes" id="UP000054097"/>
    </source>
</evidence>
<dbReference type="PANTHER" id="PTHR43272">
    <property type="entry name" value="LONG-CHAIN-FATTY-ACID--COA LIGASE"/>
    <property type="match status" value="1"/>
</dbReference>
<dbReference type="STRING" id="933852.A0A0C3BA09"/>
<feature type="compositionally biased region" description="Polar residues" evidence="1">
    <location>
        <begin position="476"/>
        <end position="487"/>
    </location>
</feature>
<dbReference type="SUPFAM" id="SSF56801">
    <property type="entry name" value="Acetyl-CoA synthetase-like"/>
    <property type="match status" value="1"/>
</dbReference>
<accession>A0A0C3BA09</accession>
<dbReference type="GO" id="GO:0005783">
    <property type="term" value="C:endoplasmic reticulum"/>
    <property type="evidence" value="ECO:0007669"/>
    <property type="project" value="TreeGrafter"/>
</dbReference>
<dbReference type="Pfam" id="PF00501">
    <property type="entry name" value="AMP-binding"/>
    <property type="match status" value="1"/>
</dbReference>
<evidence type="ECO:0000259" key="2">
    <source>
        <dbReference type="Pfam" id="PF00501"/>
    </source>
</evidence>
<dbReference type="AlphaFoldDB" id="A0A0C3BA09"/>
<dbReference type="InterPro" id="IPR000873">
    <property type="entry name" value="AMP-dep_synth/lig_dom"/>
</dbReference>
<feature type="region of interest" description="Disordered" evidence="1">
    <location>
        <begin position="468"/>
        <end position="487"/>
    </location>
</feature>
<dbReference type="Proteomes" id="UP000054097">
    <property type="component" value="Unassembled WGS sequence"/>
</dbReference>
<proteinExistence type="predicted"/>
<dbReference type="GO" id="GO:0004467">
    <property type="term" value="F:long-chain fatty acid-CoA ligase activity"/>
    <property type="evidence" value="ECO:0007669"/>
    <property type="project" value="TreeGrafter"/>
</dbReference>